<dbReference type="Proteomes" id="UP000245708">
    <property type="component" value="Unassembled WGS sequence"/>
</dbReference>
<feature type="compositionally biased region" description="Basic residues" evidence="1">
    <location>
        <begin position="1"/>
        <end position="12"/>
    </location>
</feature>
<feature type="region of interest" description="Disordered" evidence="1">
    <location>
        <begin position="248"/>
        <end position="267"/>
    </location>
</feature>
<dbReference type="EMBL" id="QGGW01000003">
    <property type="protein sequence ID" value="PWK61178.1"/>
    <property type="molecule type" value="Genomic_DNA"/>
</dbReference>
<sequence>MCAGSRTRRRCRARETATARSEPSGPTRARWRATAQRLGSGNASSLSVQGCRLPPRWPGTTPEPAEFRNQCRLARIGVRLRNSARPTSSRTARRNSVGLCPVCARKARLNGPSETKPVSWAISRPVRPIRALWPSFKRSGQTRPAEWHRPQASAAPPPGPAGQQPVARAPTKGRCRHRDGNDRQPPLAGDRRAPHQARQQHRQRDGTPAQGRVDQVHGSEFSRRCPVLDALTLARRARGVLPLSGKGWPIPRMRPRQPRGATGCRAKAGKPYCRESENNLTVVFASRHLHFPTQPRSKTDERFSFRTDL</sequence>
<evidence type="ECO:0000256" key="1">
    <source>
        <dbReference type="SAM" id="MobiDB-lite"/>
    </source>
</evidence>
<name>A0A316GLR1_9RHOB</name>
<comment type="caution">
    <text evidence="2">The sequence shown here is derived from an EMBL/GenBank/DDBJ whole genome shotgun (WGS) entry which is preliminary data.</text>
</comment>
<keyword evidence="3" id="KW-1185">Reference proteome</keyword>
<reference evidence="2 3" key="1">
    <citation type="submission" date="2018-05" db="EMBL/GenBank/DDBJ databases">
        <title>Genomic Encyclopedia of Type Strains, Phase IV (KMG-IV): sequencing the most valuable type-strain genomes for metagenomic binning, comparative biology and taxonomic classification.</title>
        <authorList>
            <person name="Goeker M."/>
        </authorList>
    </citation>
    <scope>NUCLEOTIDE SEQUENCE [LARGE SCALE GENOMIC DNA]</scope>
    <source>
        <strain evidence="2 3">DSM 16097</strain>
    </source>
</reference>
<evidence type="ECO:0000313" key="3">
    <source>
        <dbReference type="Proteomes" id="UP000245708"/>
    </source>
</evidence>
<feature type="region of interest" description="Disordered" evidence="1">
    <location>
        <begin position="133"/>
        <end position="219"/>
    </location>
</feature>
<proteinExistence type="predicted"/>
<organism evidence="2 3">
    <name type="scientific">Roseicyclus mahoneyensis</name>
    <dbReference type="NCBI Taxonomy" id="164332"/>
    <lineage>
        <taxon>Bacteria</taxon>
        <taxon>Pseudomonadati</taxon>
        <taxon>Pseudomonadota</taxon>
        <taxon>Alphaproteobacteria</taxon>
        <taxon>Rhodobacterales</taxon>
        <taxon>Roseobacteraceae</taxon>
        <taxon>Roseicyclus</taxon>
    </lineage>
</organism>
<protein>
    <submittedName>
        <fullName evidence="2">Uncharacterized protein</fullName>
    </submittedName>
</protein>
<evidence type="ECO:0000313" key="2">
    <source>
        <dbReference type="EMBL" id="PWK61178.1"/>
    </source>
</evidence>
<dbReference type="AlphaFoldDB" id="A0A316GLR1"/>
<feature type="region of interest" description="Disordered" evidence="1">
    <location>
        <begin position="1"/>
        <end position="47"/>
    </location>
</feature>
<feature type="compositionally biased region" description="Low complexity" evidence="1">
    <location>
        <begin position="161"/>
        <end position="170"/>
    </location>
</feature>
<gene>
    <name evidence="2" type="ORF">C7455_103380</name>
</gene>
<accession>A0A316GLR1</accession>
<feature type="compositionally biased region" description="Polar residues" evidence="1">
    <location>
        <begin position="37"/>
        <end position="47"/>
    </location>
</feature>